<dbReference type="EMBL" id="ATHJ01000061">
    <property type="protein sequence ID" value="EPR42939.1"/>
    <property type="molecule type" value="Genomic_DNA"/>
</dbReference>
<dbReference type="FunFam" id="3.40.50.720:FF:000072">
    <property type="entry name" value="Saccharopine dehydrogenase [NADP(+), L-glutamate-forming]"/>
    <property type="match status" value="1"/>
</dbReference>
<dbReference type="Gene3D" id="1.10.1870.10">
    <property type="entry name" value="Domain 3, Saccharopine reductase"/>
    <property type="match status" value="1"/>
</dbReference>
<dbReference type="Pfam" id="PF03435">
    <property type="entry name" value="Sacchrp_dh_NADP"/>
    <property type="match status" value="1"/>
</dbReference>
<evidence type="ECO:0000313" key="5">
    <source>
        <dbReference type="EMBL" id="EPR42939.1"/>
    </source>
</evidence>
<keyword evidence="2" id="KW-0560">Oxidoreductase</keyword>
<gene>
    <name evidence="5" type="ORF">dsmv_0020</name>
</gene>
<dbReference type="InterPro" id="IPR051168">
    <property type="entry name" value="AASS"/>
</dbReference>
<dbReference type="InterPro" id="IPR036291">
    <property type="entry name" value="NAD(P)-bd_dom_sf"/>
</dbReference>
<sequence length="441" mass="48227">MKNILVLGAGFVTRPLVAYLLNQPDIRLTMATRTVEKALKVIDGHPNGNAVQVDVQDREALERLVKSADIVISLLPWIYHVDVAGLCLVHKKHLVTTSYVKPEMAALDDEARASGLLFLNEIGVDPGIDHMAAMQVIDGVKDAGGEIESFYSYCGGLPSFSSNTNPFGYKFSWSPSGVLLAATNDGRYLRDGEVVEVSGEALFKHYWLVDVPGAGTFEAYVNRDALPYMEIYGIGSARSMYRGTLRNISHCESWHCFKKIGLLNRERTFDFNTTSPREVIAALVGGNGKDIVQDLAGFLKIPPYSVAIKKLAWLGLLDDVMLPLGTAAPFDMFAYVLERRLVYAPGETDLLVQHHEFTATYPDGGREKITATMVETGIPGGDSAMSRTVGLPAAIATRMLAEVKIRMTGVHRPVVPEIYGPVLAELSGMGIRLHETRETLA</sequence>
<dbReference type="RefSeq" id="WP_020875037.1">
    <property type="nucleotide sequence ID" value="NZ_ATHJ01000061.1"/>
</dbReference>
<evidence type="ECO:0000259" key="3">
    <source>
        <dbReference type="Pfam" id="PF03435"/>
    </source>
</evidence>
<evidence type="ECO:0000256" key="1">
    <source>
        <dbReference type="ARBA" id="ARBA00022857"/>
    </source>
</evidence>
<name>S7V8E6_DESML</name>
<keyword evidence="1" id="KW-0521">NADP</keyword>
<feature type="domain" description="Saccharopine dehydrogenase-like C-terminal" evidence="4">
    <location>
        <begin position="123"/>
        <end position="431"/>
    </location>
</feature>
<evidence type="ECO:0000259" key="4">
    <source>
        <dbReference type="Pfam" id="PF16653"/>
    </source>
</evidence>
<dbReference type="Gene3D" id="3.30.360.10">
    <property type="entry name" value="Dihydrodipicolinate Reductase, domain 2"/>
    <property type="match status" value="1"/>
</dbReference>
<proteinExistence type="predicted"/>
<dbReference type="SUPFAM" id="SSF51735">
    <property type="entry name" value="NAD(P)-binding Rossmann-fold domains"/>
    <property type="match status" value="1"/>
</dbReference>
<dbReference type="eggNOG" id="COG1748">
    <property type="taxonomic scope" value="Bacteria"/>
</dbReference>
<dbReference type="Pfam" id="PF16653">
    <property type="entry name" value="Sacchrp_dh_C"/>
    <property type="match status" value="1"/>
</dbReference>
<dbReference type="InterPro" id="IPR005097">
    <property type="entry name" value="Sacchrp_dh_NADP-bd"/>
</dbReference>
<dbReference type="Gene3D" id="3.40.50.720">
    <property type="entry name" value="NAD(P)-binding Rossmann-like Domain"/>
    <property type="match status" value="1"/>
</dbReference>
<dbReference type="AlphaFoldDB" id="S7V8E6"/>
<dbReference type="GO" id="GO:0019878">
    <property type="term" value="P:lysine biosynthetic process via aminoadipic acid"/>
    <property type="evidence" value="ECO:0007669"/>
    <property type="project" value="TreeGrafter"/>
</dbReference>
<evidence type="ECO:0000256" key="2">
    <source>
        <dbReference type="ARBA" id="ARBA00023002"/>
    </source>
</evidence>
<dbReference type="OrthoDB" id="9769367at2"/>
<dbReference type="Proteomes" id="UP000014977">
    <property type="component" value="Unassembled WGS sequence"/>
</dbReference>
<keyword evidence="6" id="KW-1185">Reference proteome</keyword>
<evidence type="ECO:0000313" key="6">
    <source>
        <dbReference type="Proteomes" id="UP000014977"/>
    </source>
</evidence>
<dbReference type="SUPFAM" id="SSF55347">
    <property type="entry name" value="Glyceraldehyde-3-phosphate dehydrogenase-like, C-terminal domain"/>
    <property type="match status" value="1"/>
</dbReference>
<comment type="caution">
    <text evidence="5">The sequence shown here is derived from an EMBL/GenBank/DDBJ whole genome shotgun (WGS) entry which is preliminary data.</text>
</comment>
<dbReference type="PANTHER" id="PTHR11133:SF22">
    <property type="entry name" value="ALPHA-AMINOADIPIC SEMIALDEHYDE SYNTHASE, MITOCHONDRIAL"/>
    <property type="match status" value="1"/>
</dbReference>
<reference evidence="5 6" key="1">
    <citation type="journal article" date="2013" name="Genome Announc.">
        <title>Draft genome sequences for three mercury-methylating, sulfate-reducing bacteria.</title>
        <authorList>
            <person name="Brown S.D."/>
            <person name="Hurt R.A.Jr."/>
            <person name="Gilmour C.C."/>
            <person name="Elias D.A."/>
        </authorList>
    </citation>
    <scope>NUCLEOTIDE SEQUENCE [LARGE SCALE GENOMIC DNA]</scope>
    <source>
        <strain evidence="5 6">DSM 2059</strain>
    </source>
</reference>
<dbReference type="GO" id="GO:0004753">
    <property type="term" value="F:saccharopine dehydrogenase activity"/>
    <property type="evidence" value="ECO:0007669"/>
    <property type="project" value="TreeGrafter"/>
</dbReference>
<accession>S7V8E6</accession>
<dbReference type="STRING" id="897.B2D07_10195"/>
<dbReference type="InterPro" id="IPR032095">
    <property type="entry name" value="Sacchrp_dh-like_C"/>
</dbReference>
<dbReference type="PANTHER" id="PTHR11133">
    <property type="entry name" value="SACCHAROPINE DEHYDROGENASE"/>
    <property type="match status" value="1"/>
</dbReference>
<feature type="domain" description="Saccharopine dehydrogenase NADP binding" evidence="3">
    <location>
        <begin position="4"/>
        <end position="117"/>
    </location>
</feature>
<organism evidence="5 6">
    <name type="scientific">Desulfococcus multivorans DSM 2059</name>
    <dbReference type="NCBI Taxonomy" id="1121405"/>
    <lineage>
        <taxon>Bacteria</taxon>
        <taxon>Pseudomonadati</taxon>
        <taxon>Thermodesulfobacteriota</taxon>
        <taxon>Desulfobacteria</taxon>
        <taxon>Desulfobacterales</taxon>
        <taxon>Desulfococcaceae</taxon>
        <taxon>Desulfococcus</taxon>
    </lineage>
</organism>
<protein>
    <submittedName>
        <fullName evidence="5">Saccharopine dehydrogenase</fullName>
    </submittedName>
</protein>
<dbReference type="GO" id="GO:0005737">
    <property type="term" value="C:cytoplasm"/>
    <property type="evidence" value="ECO:0007669"/>
    <property type="project" value="TreeGrafter"/>
</dbReference>